<reference evidence="2" key="1">
    <citation type="submission" date="2020-06" db="EMBL/GenBank/DDBJ databases">
        <title>Draft genome of Bugula neritina, a colonial animal packing powerful symbionts and potential medicines.</title>
        <authorList>
            <person name="Rayko M."/>
        </authorList>
    </citation>
    <scope>NUCLEOTIDE SEQUENCE [LARGE SCALE GENOMIC DNA]</scope>
    <source>
        <strain evidence="2">Kwan_BN1</strain>
    </source>
</reference>
<evidence type="ECO:0000313" key="2">
    <source>
        <dbReference type="EMBL" id="KAF6025441.1"/>
    </source>
</evidence>
<protein>
    <submittedName>
        <fullName evidence="2">Uncharacterized protein</fullName>
    </submittedName>
</protein>
<gene>
    <name evidence="2" type="ORF">EB796_016248</name>
</gene>
<dbReference type="OrthoDB" id="6367471at2759"/>
<accession>A0A7J7JII3</accession>
<feature type="compositionally biased region" description="Low complexity" evidence="1">
    <location>
        <begin position="105"/>
        <end position="118"/>
    </location>
</feature>
<feature type="compositionally biased region" description="Polar residues" evidence="1">
    <location>
        <begin position="124"/>
        <end position="134"/>
    </location>
</feature>
<organism evidence="2 3">
    <name type="scientific">Bugula neritina</name>
    <name type="common">Brown bryozoan</name>
    <name type="synonym">Sertularia neritina</name>
    <dbReference type="NCBI Taxonomy" id="10212"/>
    <lineage>
        <taxon>Eukaryota</taxon>
        <taxon>Metazoa</taxon>
        <taxon>Spiralia</taxon>
        <taxon>Lophotrochozoa</taxon>
        <taxon>Bryozoa</taxon>
        <taxon>Gymnolaemata</taxon>
        <taxon>Cheilostomatida</taxon>
        <taxon>Flustrina</taxon>
        <taxon>Buguloidea</taxon>
        <taxon>Bugulidae</taxon>
        <taxon>Bugula</taxon>
    </lineage>
</organism>
<evidence type="ECO:0000313" key="3">
    <source>
        <dbReference type="Proteomes" id="UP000593567"/>
    </source>
</evidence>
<comment type="caution">
    <text evidence="2">The sequence shown here is derived from an EMBL/GenBank/DDBJ whole genome shotgun (WGS) entry which is preliminary data.</text>
</comment>
<keyword evidence="3" id="KW-1185">Reference proteome</keyword>
<feature type="region of interest" description="Disordered" evidence="1">
    <location>
        <begin position="94"/>
        <end position="358"/>
    </location>
</feature>
<dbReference type="EMBL" id="VXIV02002459">
    <property type="protein sequence ID" value="KAF6025441.1"/>
    <property type="molecule type" value="Genomic_DNA"/>
</dbReference>
<proteinExistence type="predicted"/>
<sequence length="358" mass="38909">MGRQENEPIKASVEKVVKPVNEYLQARSPALKKFFKDGLRELEKEDMIKKVLDRDFSTMLLVVEPLDSHLSKVDSDLQRKRAFLSFQEGVTPFILDPENSPLDLSSASVVPSTSASSFSKERPPSTSDMDTSPQKEIPFLEYGGKGKSPVRGTRKGKSPIESTEKGKSPIKSARKEKSPSKGTGKEKSPSKDTGKEKSPSKDTGKEKSPSKGTGKEKSPLKDTGKEKSPSKDTGKEKSPSKDTGKEKSPSKGTGKEKSPLKDTGKEKSPSKDTGKEKSPSKDTGKEKSPSKGTGKEKSPIKGKSPMKEETPMRKSPRKRKAEEQSVSPSSVTEEGAAGSSEQKSPGDQEPRKSKKKKE</sequence>
<evidence type="ECO:0000256" key="1">
    <source>
        <dbReference type="SAM" id="MobiDB-lite"/>
    </source>
</evidence>
<dbReference type="Proteomes" id="UP000593567">
    <property type="component" value="Unassembled WGS sequence"/>
</dbReference>
<dbReference type="AlphaFoldDB" id="A0A7J7JII3"/>
<name>A0A7J7JII3_BUGNE</name>
<feature type="compositionally biased region" description="Basic and acidic residues" evidence="1">
    <location>
        <begin position="162"/>
        <end position="312"/>
    </location>
</feature>